<evidence type="ECO:0000313" key="1">
    <source>
        <dbReference type="EMBL" id="NJP88477.1"/>
    </source>
</evidence>
<reference evidence="1 2" key="1">
    <citation type="submission" date="2020-03" db="EMBL/GenBank/DDBJ databases">
        <title>WGS of actinomycetes isolated from Thailand.</title>
        <authorList>
            <person name="Thawai C."/>
        </authorList>
    </citation>
    <scope>NUCLEOTIDE SEQUENCE [LARGE SCALE GENOMIC DNA]</scope>
    <source>
        <strain evidence="1 2">FMUSA5-5</strain>
    </source>
</reference>
<sequence length="127" mass="14211">MRGRVVAFLGVLVVAGLVIEGIVALRDTGDQRLVDSAAQLEAFARTVRKGERLGPRTVGGMEFEEVRRERGVVVFQRGESLHSPYGYAWSPQGDPGRVLEGVEWSADDVEQRFEHLHGAFYSWQARR</sequence>
<gene>
    <name evidence="1" type="ORF">HCN51_03230</name>
</gene>
<dbReference type="RefSeq" id="WP_168006612.1">
    <property type="nucleotide sequence ID" value="NZ_JAATEP010000002.1"/>
</dbReference>
<proteinExistence type="predicted"/>
<accession>A0ABX1AWB7</accession>
<keyword evidence="2" id="KW-1185">Reference proteome</keyword>
<protein>
    <submittedName>
        <fullName evidence="1">Uncharacterized protein</fullName>
    </submittedName>
</protein>
<dbReference type="Proteomes" id="UP000696294">
    <property type="component" value="Unassembled WGS sequence"/>
</dbReference>
<name>A0ABX1AWB7_9ACTN</name>
<organism evidence="1 2">
    <name type="scientific">Nonomuraea composti</name>
    <dbReference type="NCBI Taxonomy" id="2720023"/>
    <lineage>
        <taxon>Bacteria</taxon>
        <taxon>Bacillati</taxon>
        <taxon>Actinomycetota</taxon>
        <taxon>Actinomycetes</taxon>
        <taxon>Streptosporangiales</taxon>
        <taxon>Streptosporangiaceae</taxon>
        <taxon>Nonomuraea</taxon>
    </lineage>
</organism>
<dbReference type="EMBL" id="JAATEP010000002">
    <property type="protein sequence ID" value="NJP88477.1"/>
    <property type="molecule type" value="Genomic_DNA"/>
</dbReference>
<evidence type="ECO:0000313" key="2">
    <source>
        <dbReference type="Proteomes" id="UP000696294"/>
    </source>
</evidence>
<comment type="caution">
    <text evidence="1">The sequence shown here is derived from an EMBL/GenBank/DDBJ whole genome shotgun (WGS) entry which is preliminary data.</text>
</comment>